<dbReference type="GO" id="GO:0006633">
    <property type="term" value="P:fatty acid biosynthetic process"/>
    <property type="evidence" value="ECO:0007669"/>
    <property type="project" value="UniProtKB-KW"/>
</dbReference>
<dbReference type="PANTHER" id="PTHR38764">
    <property type="entry name" value="ACYL CARRIER PROTEIN PHOSPHODIESTERASE"/>
    <property type="match status" value="1"/>
</dbReference>
<reference evidence="5" key="1">
    <citation type="submission" date="2021-03" db="EMBL/GenBank/DDBJ databases">
        <title>Description of Psychrosphaera ytuae sp. nov. isolated from deep sea sediment of South China Sea.</title>
        <authorList>
            <person name="Zhang J."/>
            <person name="Xu X.-D."/>
        </authorList>
    </citation>
    <scope>NUCLEOTIDE SEQUENCE</scope>
    <source>
        <strain evidence="5">MTZ26</strain>
    </source>
</reference>
<dbReference type="AlphaFoldDB" id="A0A975HK73"/>
<accession>A0A975HK73</accession>
<keyword evidence="4" id="KW-0275">Fatty acid biosynthesis</keyword>
<dbReference type="PANTHER" id="PTHR38764:SF1">
    <property type="entry name" value="ACYL CARRIER PROTEIN PHOSPHODIESTERASE"/>
    <property type="match status" value="1"/>
</dbReference>
<keyword evidence="4" id="KW-0276">Fatty acid metabolism</keyword>
<keyword evidence="1" id="KW-0444">Lipid biosynthesis</keyword>
<dbReference type="EMBL" id="CP072110">
    <property type="protein sequence ID" value="QTH64019.1"/>
    <property type="molecule type" value="Genomic_DNA"/>
</dbReference>
<sequence>MNYLAHLYLAQSTADSHFGNLLGDFGGKRIANDLPMTVKRGLDNHYFVDRFTDNHKMVIQAKQLFSPQRKRFAGIAIDVVFDHFLIQHWQRFNQIPLEDFKTKSYQLLRQRIDYMPARMQRVVTSMVNNDWFKEYETTTGIGTALDNIAKRIRFTNRFSGAIEDIERHYGQLEMVFLEFFPQLIEHVNDHGPEKSALMERG</sequence>
<dbReference type="Pfam" id="PF04336">
    <property type="entry name" value="ACP_PD"/>
    <property type="match status" value="1"/>
</dbReference>
<evidence type="ECO:0000256" key="2">
    <source>
        <dbReference type="ARBA" id="ARBA00022801"/>
    </source>
</evidence>
<keyword evidence="3" id="KW-0443">Lipid metabolism</keyword>
<dbReference type="KEGG" id="psym:J1N51_00530"/>
<protein>
    <submittedName>
        <fullName evidence="5">Acyl carrier protein phosphodiesterase</fullName>
    </submittedName>
</protein>
<evidence type="ECO:0000313" key="5">
    <source>
        <dbReference type="EMBL" id="QTH64019.1"/>
    </source>
</evidence>
<keyword evidence="6" id="KW-1185">Reference proteome</keyword>
<gene>
    <name evidence="5" type="ORF">J1N51_00530</name>
</gene>
<keyword evidence="2" id="KW-0378">Hydrolase</keyword>
<evidence type="ECO:0000256" key="1">
    <source>
        <dbReference type="ARBA" id="ARBA00022516"/>
    </source>
</evidence>
<dbReference type="PIRSF" id="PIRSF011489">
    <property type="entry name" value="DUF479"/>
    <property type="match status" value="1"/>
</dbReference>
<proteinExistence type="predicted"/>
<name>A0A975HK73_9GAMM</name>
<evidence type="ECO:0000256" key="3">
    <source>
        <dbReference type="ARBA" id="ARBA00023098"/>
    </source>
</evidence>
<evidence type="ECO:0000256" key="4">
    <source>
        <dbReference type="ARBA" id="ARBA00023160"/>
    </source>
</evidence>
<dbReference type="RefSeq" id="WP_208832074.1">
    <property type="nucleotide sequence ID" value="NZ_CP072110.1"/>
</dbReference>
<dbReference type="Proteomes" id="UP000682739">
    <property type="component" value="Chromosome"/>
</dbReference>
<organism evidence="5 6">
    <name type="scientific">Psychrosphaera ytuae</name>
    <dbReference type="NCBI Taxonomy" id="2820710"/>
    <lineage>
        <taxon>Bacteria</taxon>
        <taxon>Pseudomonadati</taxon>
        <taxon>Pseudomonadota</taxon>
        <taxon>Gammaproteobacteria</taxon>
        <taxon>Alteromonadales</taxon>
        <taxon>Pseudoalteromonadaceae</taxon>
        <taxon>Psychrosphaera</taxon>
    </lineage>
</organism>
<evidence type="ECO:0000313" key="6">
    <source>
        <dbReference type="Proteomes" id="UP000682739"/>
    </source>
</evidence>
<dbReference type="GO" id="GO:0008770">
    <property type="term" value="F:[acyl-carrier-protein] phosphodiesterase activity"/>
    <property type="evidence" value="ECO:0007669"/>
    <property type="project" value="InterPro"/>
</dbReference>
<dbReference type="InterPro" id="IPR007431">
    <property type="entry name" value="ACP_PD"/>
</dbReference>